<dbReference type="EMBL" id="BLXT01002742">
    <property type="protein sequence ID" value="GFN97268.1"/>
    <property type="molecule type" value="Genomic_DNA"/>
</dbReference>
<feature type="compositionally biased region" description="Basic and acidic residues" evidence="2">
    <location>
        <begin position="752"/>
        <end position="766"/>
    </location>
</feature>
<feature type="compositionally biased region" description="Basic residues" evidence="2">
    <location>
        <begin position="451"/>
        <end position="461"/>
    </location>
</feature>
<sequence length="2027" mass="227041">MLKENHIFIHAAGAAKNCVTASLLGNFIEFIVNSSAIVEYRLEILKNINIILENCPISIRQDLLSTDDFVDKFKVYSFPAESVKIDGEKVYKPSDDECDMLWIDFNSSSERIGFFIEPNFPQSQGGEAMWETVSLWKHDIKRCNCTKQGTIWKIAVELKPGALLYGSKDPDDQSHLITILVSSAYPLQHALLKTFKESTVNICTQHKSSAASTPVSVFIEDSRNMAKDSFLDKSGLNCAVKNDCDASQHNDFETCSVSTTSQQGRCQSAKTSVPADPMTTPASSVLSFTDQEQSWYQIEEKLNKTAAIDNFSKNKLSVQKPIELQCTLMPSYSSGSLLKGLELQQQTPFKTEKCSEPTLKHRADFSSAAACQSSRSPQNESIVLESYLTVEEDSQNIQHFRAPLDKHLENILEESKNINPKENEKLNLVKDLAGNHFSTAEDENDSQTVRRSQRNINRNKTKACESKRNPQKPAESNKQSLKSRKKDYKNDSLNKTKCKNRGQANKNGNESSLPLQSDVKDGRCSSNLGLINSRDPKTPPPKNMKSGKKVKTPVVTVKVSHKKADSKPDLINGCLQASKDPALIPASHSVADKCRSMKAALSKDTNIHNNKMVQEPTISSVYEEKKRQASSHRDPECKLDDDIRMESACVKLMRKSIISPGCISEDDFKLPKKIPLQKMRGDKNKSKRDKKSLDKKTEPTHSDFSVDKLKGKKDSQQVIVYSTKNLLETEEQTVNNEIADVCVEHDESKKIERNSLESKEKKKSSEKSAQPRVFENSSNNVKMRKSNFQTECSKKPVDSELHHHVDQELHESQTMKQYPSGKSIKDTSQILPLAPQVSQCKKSCTGNAIEAEFVDTGPENKISVQEGLMVPEGNEINGNSHKDSKAKTNFSSEGYCLPRQTSHAVKSNYKPTLCDDVSSSSSGILYIETVQGTDDLNTDCIVETQCDKLTPTTRLPQNSVDAQNDINYSPPIEPTQFSDKKTINKVYKLKKMKDELKLPANFGFDENELNASGDCNVPNTEPHVSSNMESSYVFDKCGLPKNDSSKVCDQNKNISLKTDGDPIVKIDVLAQDQRQSDRKVDSFVSRLTSGCGDGLMMTNSPEEDRPGRLLKQLRKRNKKISYKEWESNDTSFNDEITPSKSYNTNSSTPSPTHDQVENLGASFIKSPSDDKLRSQKDQHTMKMAGSMAPKKIIKGSRKHQKTFWTSREIKTTVTTSYSKFIDNSYSADPYSFDAECATTSTEAAPLLPFRSFSFDKSHQDESQTPEKQSVNTGTTKGSPNTKLHHRKDGRSGYKEAKHDMTLSEQKNSQFGFKSGNAKRSKDLMTQKKQKKKVSSKDSVEFSLFSSQKRKSKKKERKSKTREQMDIALFSSQRSQAETSKSDSGLVFPPLEDSIPCTPYDDIGSVASDDPLETSTKKSERSWTKAKTPADVQKKMRGKTYNKTKIAHSEYHAELEEDEADMEQGSLYQSLYDKQHHKKSVETNSQATEANTQTPQKLIGTLKMEITPGRSPKFIDEKSSASSQKKKTAKDQVSKTFSSILTTSIKCLKGSSNKKSKRSLSFKSPSDHEASQSDELLDIRDYEVPSLSIPENVTRKISDFKAASDWGICPENLSFNKYKPDNHLEENKNASSNKSWEALSSNLDLHIQDLISSSSEPGDTSDADYNGLKDMLVRKNLLTRDWPPQSILRSRNDSASKTPKRRVLPELPVGNISPFNIPAPVKRPDLKKTLQKEQQNQVSPKKKRRKSRRKLELSPICSRSNEKLKSDSVRAFIDFDLSPYHLSSPEKGRGCLNSASDFDKELCISPYIPLSISVGASPVVGLSHLSSPALSDHSDEQECLPGPTALLDTIKDDLMKPLASQPSEGSSEHSAQLLEMGKHCAPSNTSYSSLRDYLTRRNMAKRPPITNELEDATRPTVKCICNRWNDEQRKRMNAVSRFQSVTEKVLARMSEDIKEINESERLAKLKSALDELREQLQQTESDNSNAQKSVNAVLKKDIEAFKKNLEEKYNAHSLEAIKRCLQTSFMFS</sequence>
<feature type="compositionally biased region" description="Basic and acidic residues" evidence="2">
    <location>
        <begin position="1289"/>
        <end position="1301"/>
    </location>
</feature>
<feature type="compositionally biased region" description="Polar residues" evidence="2">
    <location>
        <begin position="953"/>
        <end position="967"/>
    </location>
</feature>
<dbReference type="Proteomes" id="UP000735302">
    <property type="component" value="Unassembled WGS sequence"/>
</dbReference>
<feature type="compositionally biased region" description="Polar residues" evidence="2">
    <location>
        <begin position="1481"/>
        <end position="1495"/>
    </location>
</feature>
<feature type="compositionally biased region" description="Polar residues" evidence="2">
    <location>
        <begin position="1369"/>
        <end position="1382"/>
    </location>
</feature>
<feature type="compositionally biased region" description="Basic and acidic residues" evidence="2">
    <location>
        <begin position="691"/>
        <end position="709"/>
    </location>
</feature>
<feature type="region of interest" description="Disordered" evidence="2">
    <location>
        <begin position="1728"/>
        <end position="1756"/>
    </location>
</feature>
<feature type="compositionally biased region" description="Basic residues" evidence="2">
    <location>
        <begin position="1739"/>
        <end position="1748"/>
    </location>
</feature>
<feature type="region of interest" description="Disordered" evidence="2">
    <location>
        <begin position="1255"/>
        <end position="1532"/>
    </location>
</feature>
<protein>
    <submittedName>
        <fullName evidence="4">Synaptonemal complex protein 2-like</fullName>
    </submittedName>
</protein>
<dbReference type="InterPro" id="IPR040560">
    <property type="entry name" value="SYCP2_SLD"/>
</dbReference>
<feature type="region of interest" description="Disordered" evidence="2">
    <location>
        <begin position="1129"/>
        <end position="1156"/>
    </location>
</feature>
<feature type="domain" description="Synaptonemal complex protein 2 Spt16M-like" evidence="3">
    <location>
        <begin position="75"/>
        <end position="161"/>
    </location>
</feature>
<feature type="compositionally biased region" description="Basic and acidic residues" evidence="2">
    <location>
        <begin position="1564"/>
        <end position="1573"/>
    </location>
</feature>
<feature type="region of interest" description="Disordered" evidence="2">
    <location>
        <begin position="438"/>
        <end position="550"/>
    </location>
</feature>
<feature type="compositionally biased region" description="Polar residues" evidence="2">
    <location>
        <begin position="1302"/>
        <end position="1311"/>
    </location>
</feature>
<feature type="region of interest" description="Disordered" evidence="2">
    <location>
        <begin position="752"/>
        <end position="779"/>
    </location>
</feature>
<feature type="compositionally biased region" description="Basic residues" evidence="2">
    <location>
        <begin position="1347"/>
        <end position="1359"/>
    </location>
</feature>
<evidence type="ECO:0000313" key="5">
    <source>
        <dbReference type="Proteomes" id="UP000735302"/>
    </source>
</evidence>
<proteinExistence type="predicted"/>
<feature type="coiled-coil region" evidence="1">
    <location>
        <begin position="1954"/>
        <end position="2010"/>
    </location>
</feature>
<feature type="compositionally biased region" description="Polar residues" evidence="2">
    <location>
        <begin position="1686"/>
        <end position="1696"/>
    </location>
</feature>
<feature type="compositionally biased region" description="Low complexity" evidence="2">
    <location>
        <begin position="1138"/>
        <end position="1152"/>
    </location>
</feature>
<keyword evidence="5" id="KW-1185">Reference proteome</keyword>
<feature type="region of interest" description="Disordered" evidence="2">
    <location>
        <begin position="1554"/>
        <end position="1573"/>
    </location>
</feature>
<feature type="region of interest" description="Disordered" evidence="2">
    <location>
        <begin position="953"/>
        <end position="975"/>
    </location>
</feature>
<dbReference type="Pfam" id="PF18584">
    <property type="entry name" value="SYCP2_SLD"/>
    <property type="match status" value="1"/>
</dbReference>
<feature type="region of interest" description="Disordered" evidence="2">
    <location>
        <begin position="673"/>
        <end position="709"/>
    </location>
</feature>
<feature type="compositionally biased region" description="Basic residues" evidence="2">
    <location>
        <begin position="1434"/>
        <end position="1445"/>
    </location>
</feature>
<reference evidence="4 5" key="1">
    <citation type="journal article" date="2021" name="Elife">
        <title>Chloroplast acquisition without the gene transfer in kleptoplastic sea slugs, Plakobranchus ocellatus.</title>
        <authorList>
            <person name="Maeda T."/>
            <person name="Takahashi S."/>
            <person name="Yoshida T."/>
            <person name="Shimamura S."/>
            <person name="Takaki Y."/>
            <person name="Nagai Y."/>
            <person name="Toyoda A."/>
            <person name="Suzuki Y."/>
            <person name="Arimoto A."/>
            <person name="Ishii H."/>
            <person name="Satoh N."/>
            <person name="Nishiyama T."/>
            <person name="Hasebe M."/>
            <person name="Maruyama T."/>
            <person name="Minagawa J."/>
            <person name="Obokata J."/>
            <person name="Shigenobu S."/>
        </authorList>
    </citation>
    <scope>NUCLEOTIDE SEQUENCE [LARGE SCALE GENOMIC DNA]</scope>
</reference>
<evidence type="ECO:0000313" key="4">
    <source>
        <dbReference type="EMBL" id="GFN97268.1"/>
    </source>
</evidence>
<keyword evidence="1" id="KW-0175">Coiled coil</keyword>
<feature type="region of interest" description="Disordered" evidence="2">
    <location>
        <begin position="1683"/>
        <end position="1708"/>
    </location>
</feature>
<gene>
    <name evidence="4" type="ORF">PoB_002377400</name>
</gene>
<accession>A0AAV3ZTR6</accession>
<name>A0AAV3ZTR6_9GAST</name>
<evidence type="ECO:0000259" key="3">
    <source>
        <dbReference type="Pfam" id="PF18584"/>
    </source>
</evidence>
<evidence type="ECO:0000256" key="1">
    <source>
        <dbReference type="SAM" id="Coils"/>
    </source>
</evidence>
<evidence type="ECO:0000256" key="2">
    <source>
        <dbReference type="SAM" id="MobiDB-lite"/>
    </source>
</evidence>
<feature type="compositionally biased region" description="Polar residues" evidence="2">
    <location>
        <begin position="502"/>
        <end position="515"/>
    </location>
</feature>
<feature type="compositionally biased region" description="Polar residues" evidence="2">
    <location>
        <begin position="1265"/>
        <end position="1281"/>
    </location>
</feature>
<organism evidence="4 5">
    <name type="scientific">Plakobranchus ocellatus</name>
    <dbReference type="NCBI Taxonomy" id="259542"/>
    <lineage>
        <taxon>Eukaryota</taxon>
        <taxon>Metazoa</taxon>
        <taxon>Spiralia</taxon>
        <taxon>Lophotrochozoa</taxon>
        <taxon>Mollusca</taxon>
        <taxon>Gastropoda</taxon>
        <taxon>Heterobranchia</taxon>
        <taxon>Euthyneura</taxon>
        <taxon>Panpulmonata</taxon>
        <taxon>Sacoglossa</taxon>
        <taxon>Placobranchoidea</taxon>
        <taxon>Plakobranchidae</taxon>
        <taxon>Plakobranchus</taxon>
    </lineage>
</organism>
<comment type="caution">
    <text evidence="4">The sequence shown here is derived from an EMBL/GenBank/DDBJ whole genome shotgun (WGS) entry which is preliminary data.</text>
</comment>